<gene>
    <name evidence="1" type="ORF">NM208_g10491</name>
</gene>
<dbReference type="Proteomes" id="UP001148629">
    <property type="component" value="Unassembled WGS sequence"/>
</dbReference>
<sequence>MAIQWTEESVFGSYNIFEETYKTVYSHDVKAAVLVPKNLKPGLHPVIYHLHGGFLVTAHGLFAPFFPKWVDKLAREHSAIIISPDYRLLPSANGVADLLEDVEDCWQWTKAKLPEILKTKAPGHSLDFSQVLLAGGSAGGYCSVQLALSHPEAFQALAIIYPLIDAKDRLYLEGPRPGEPNVLRFPDEDIPSKEDALVWIEEKRKTPESKDGFERSPWAVSACQNGLFMSHIFDNKNLNKREFFPLERIEAGESLPPKIWLMHGDDDSTVPIRGSDKFVDLVREKLPQTEVRYDIVPGQDHAFDFDEKTWESFADDALAFVTQAWLAKA</sequence>
<protein>
    <submittedName>
        <fullName evidence="1">Uncharacterized protein</fullName>
    </submittedName>
</protein>
<accession>A0ACC1RXQ0</accession>
<evidence type="ECO:0000313" key="2">
    <source>
        <dbReference type="Proteomes" id="UP001148629"/>
    </source>
</evidence>
<keyword evidence="2" id="KW-1185">Reference proteome</keyword>
<comment type="caution">
    <text evidence="1">The sequence shown here is derived from an EMBL/GenBank/DDBJ whole genome shotgun (WGS) entry which is preliminary data.</text>
</comment>
<name>A0ACC1RXQ0_9HYPO</name>
<dbReference type="EMBL" id="JANRMS010001491">
    <property type="protein sequence ID" value="KAJ3527880.1"/>
    <property type="molecule type" value="Genomic_DNA"/>
</dbReference>
<organism evidence="1 2">
    <name type="scientific">Fusarium decemcellulare</name>
    <dbReference type="NCBI Taxonomy" id="57161"/>
    <lineage>
        <taxon>Eukaryota</taxon>
        <taxon>Fungi</taxon>
        <taxon>Dikarya</taxon>
        <taxon>Ascomycota</taxon>
        <taxon>Pezizomycotina</taxon>
        <taxon>Sordariomycetes</taxon>
        <taxon>Hypocreomycetidae</taxon>
        <taxon>Hypocreales</taxon>
        <taxon>Nectriaceae</taxon>
        <taxon>Fusarium</taxon>
        <taxon>Fusarium decemcellulare species complex</taxon>
    </lineage>
</organism>
<proteinExistence type="predicted"/>
<reference evidence="1" key="1">
    <citation type="submission" date="2022-08" db="EMBL/GenBank/DDBJ databases">
        <title>Genome Sequence of Fusarium decemcellulare.</title>
        <authorList>
            <person name="Buettner E."/>
        </authorList>
    </citation>
    <scope>NUCLEOTIDE SEQUENCE</scope>
    <source>
        <strain evidence="1">Babe19</strain>
    </source>
</reference>
<evidence type="ECO:0000313" key="1">
    <source>
        <dbReference type="EMBL" id="KAJ3527880.1"/>
    </source>
</evidence>